<gene>
    <name evidence="2" type="ORF">DES53_102518</name>
</gene>
<feature type="chain" id="PRO_5016917210" evidence="1">
    <location>
        <begin position="25"/>
        <end position="460"/>
    </location>
</feature>
<accession>A0A366HR54</accession>
<sequence length="460" mass="50398">MHRRLSLLLAIGAVVLGFSHSSSGADSDRHVILISVDGLAHYYFEDPKAEMPTIRRLAAEGARAKHMTTSLPTVTWPNHTTLVTGVHAGKHGVIGNDFFDRKEQKVVAYIPDPVFNKDEIVKTPTIYDVVHDAGMSTAGICWPASRGAKSWDWTIPDVFDQATFEQYSTPSLLAECREAGIPFEKQNEWCKAGTAGKPMRDWLYANLACHIIRKHKPKLMCLHYMSVDGLQHGYGSKTPEAYWAINDSDNRIRQVVEAVEDAGLKDKTTFVVTADHGFITYKKRIQPNVLLKKEGLIKAALGNKVTERRVWCHAQGVAYIYILDQANRDALLKDLTPKLAALEGIEEVIEEKDFAKYGLETAAKDPRMPDLILSPKDGYVIGGDVGGDELVVAADAPKGAHGYSPANPLMDASFVISGAGIKKGVIIDKMANIDVAPTMAKLLGVEIKGADGRVLTEVLK</sequence>
<dbReference type="EMBL" id="QNRR01000002">
    <property type="protein sequence ID" value="RBP46132.1"/>
    <property type="molecule type" value="Genomic_DNA"/>
</dbReference>
<evidence type="ECO:0000256" key="1">
    <source>
        <dbReference type="SAM" id="SignalP"/>
    </source>
</evidence>
<dbReference type="RefSeq" id="WP_113957667.1">
    <property type="nucleotide sequence ID" value="NZ_QNRR01000002.1"/>
</dbReference>
<dbReference type="InterPro" id="IPR002591">
    <property type="entry name" value="Phosphodiest/P_Trfase"/>
</dbReference>
<dbReference type="Gene3D" id="3.40.720.10">
    <property type="entry name" value="Alkaline Phosphatase, subunit A"/>
    <property type="match status" value="1"/>
</dbReference>
<proteinExistence type="predicted"/>
<dbReference type="Pfam" id="PF01663">
    <property type="entry name" value="Phosphodiest"/>
    <property type="match status" value="1"/>
</dbReference>
<dbReference type="PANTHER" id="PTHR10151">
    <property type="entry name" value="ECTONUCLEOTIDE PYROPHOSPHATASE/PHOSPHODIESTERASE"/>
    <property type="match status" value="1"/>
</dbReference>
<dbReference type="InterPro" id="IPR017850">
    <property type="entry name" value="Alkaline_phosphatase_core_sf"/>
</dbReference>
<dbReference type="PANTHER" id="PTHR10151:SF120">
    <property type="entry name" value="BIS(5'-ADENOSYL)-TRIPHOSPHATASE"/>
    <property type="match status" value="1"/>
</dbReference>
<comment type="caution">
    <text evidence="2">The sequence shown here is derived from an EMBL/GenBank/DDBJ whole genome shotgun (WGS) entry which is preliminary data.</text>
</comment>
<organism evidence="2 3">
    <name type="scientific">Roseimicrobium gellanilyticum</name>
    <dbReference type="NCBI Taxonomy" id="748857"/>
    <lineage>
        <taxon>Bacteria</taxon>
        <taxon>Pseudomonadati</taxon>
        <taxon>Verrucomicrobiota</taxon>
        <taxon>Verrucomicrobiia</taxon>
        <taxon>Verrucomicrobiales</taxon>
        <taxon>Verrucomicrobiaceae</taxon>
        <taxon>Roseimicrobium</taxon>
    </lineage>
</organism>
<feature type="signal peptide" evidence="1">
    <location>
        <begin position="1"/>
        <end position="24"/>
    </location>
</feature>
<evidence type="ECO:0000313" key="3">
    <source>
        <dbReference type="Proteomes" id="UP000253426"/>
    </source>
</evidence>
<protein>
    <submittedName>
        <fullName evidence="2">Putative AlkP superfamily pyrophosphatase or phosphodiesterase</fullName>
    </submittedName>
</protein>
<evidence type="ECO:0000313" key="2">
    <source>
        <dbReference type="EMBL" id="RBP46132.1"/>
    </source>
</evidence>
<reference evidence="2 3" key="1">
    <citation type="submission" date="2018-06" db="EMBL/GenBank/DDBJ databases">
        <title>Genomic Encyclopedia of Type Strains, Phase IV (KMG-IV): sequencing the most valuable type-strain genomes for metagenomic binning, comparative biology and taxonomic classification.</title>
        <authorList>
            <person name="Goeker M."/>
        </authorList>
    </citation>
    <scope>NUCLEOTIDE SEQUENCE [LARGE SCALE GENOMIC DNA]</scope>
    <source>
        <strain evidence="2 3">DSM 25532</strain>
    </source>
</reference>
<keyword evidence="3" id="KW-1185">Reference proteome</keyword>
<keyword evidence="1" id="KW-0732">Signal</keyword>
<dbReference type="OrthoDB" id="9779418at2"/>
<dbReference type="SUPFAM" id="SSF53649">
    <property type="entry name" value="Alkaline phosphatase-like"/>
    <property type="match status" value="1"/>
</dbReference>
<dbReference type="CDD" id="cd16018">
    <property type="entry name" value="Enpp"/>
    <property type="match status" value="1"/>
</dbReference>
<name>A0A366HR54_9BACT</name>
<dbReference type="GO" id="GO:0016787">
    <property type="term" value="F:hydrolase activity"/>
    <property type="evidence" value="ECO:0007669"/>
    <property type="project" value="UniProtKB-ARBA"/>
</dbReference>
<dbReference type="Proteomes" id="UP000253426">
    <property type="component" value="Unassembled WGS sequence"/>
</dbReference>
<dbReference type="AlphaFoldDB" id="A0A366HR54"/>